<dbReference type="RefSeq" id="XP_013018974.1">
    <property type="nucleotide sequence ID" value="XM_013163520.1"/>
</dbReference>
<comment type="subunit">
    <text evidence="5">V-ATPase is a heteromultimeric enzyme made up of two complexes: the ATP-hydrolytic V1 complex and the proton translocation V0 complex.</text>
</comment>
<dbReference type="GO" id="GO:0016887">
    <property type="term" value="F:ATP hydrolysis activity"/>
    <property type="evidence" value="ECO:0007669"/>
    <property type="project" value="TreeGrafter"/>
</dbReference>
<reference evidence="6 7" key="1">
    <citation type="journal article" date="2011" name="Science">
        <title>Comparative functional genomics of the fission yeasts.</title>
        <authorList>
            <person name="Rhind N."/>
            <person name="Chen Z."/>
            <person name="Yassour M."/>
            <person name="Thompson D.A."/>
            <person name="Haas B.J."/>
            <person name="Habib N."/>
            <person name="Wapinski I."/>
            <person name="Roy S."/>
            <person name="Lin M.F."/>
            <person name="Heiman D.I."/>
            <person name="Young S.K."/>
            <person name="Furuya K."/>
            <person name="Guo Y."/>
            <person name="Pidoux A."/>
            <person name="Chen H.M."/>
            <person name="Robbertse B."/>
            <person name="Goldberg J.M."/>
            <person name="Aoki K."/>
            <person name="Bayne E.H."/>
            <person name="Berlin A.M."/>
            <person name="Desjardins C.A."/>
            <person name="Dobbs E."/>
            <person name="Dukaj L."/>
            <person name="Fan L."/>
            <person name="FitzGerald M.G."/>
            <person name="French C."/>
            <person name="Gujja S."/>
            <person name="Hansen K."/>
            <person name="Keifenheim D."/>
            <person name="Levin J.Z."/>
            <person name="Mosher R.A."/>
            <person name="Mueller C.A."/>
            <person name="Pfiffner J."/>
            <person name="Priest M."/>
            <person name="Russ C."/>
            <person name="Smialowska A."/>
            <person name="Swoboda P."/>
            <person name="Sykes S.M."/>
            <person name="Vaughn M."/>
            <person name="Vengrova S."/>
            <person name="Yoder R."/>
            <person name="Zeng Q."/>
            <person name="Allshire R."/>
            <person name="Baulcombe D."/>
            <person name="Birren B.W."/>
            <person name="Brown W."/>
            <person name="Ekwall K."/>
            <person name="Kellis M."/>
            <person name="Leatherwood J."/>
            <person name="Levin H."/>
            <person name="Margalit H."/>
            <person name="Martienssen R."/>
            <person name="Nieduszynski C.A."/>
            <person name="Spatafora J.W."/>
            <person name="Friedman N."/>
            <person name="Dalgaard J.Z."/>
            <person name="Baumann P."/>
            <person name="Niki H."/>
            <person name="Regev A."/>
            <person name="Nusbaum C."/>
        </authorList>
    </citation>
    <scope>NUCLEOTIDE SEQUENCE [LARGE SCALE GENOMIC DNA]</scope>
    <source>
        <strain evidence="7">yFS286</strain>
    </source>
</reference>
<dbReference type="EMBL" id="KE503207">
    <property type="protein sequence ID" value="EPX73350.1"/>
    <property type="molecule type" value="Genomic_DNA"/>
</dbReference>
<evidence type="ECO:0000256" key="3">
    <source>
        <dbReference type="ARBA" id="ARBA00022781"/>
    </source>
</evidence>
<dbReference type="eggNOG" id="KOG1772">
    <property type="taxonomic scope" value="Eukaryota"/>
</dbReference>
<dbReference type="FunFam" id="1.20.5.620:FF:000004">
    <property type="entry name" value="V-type proton ATPase subunit G"/>
    <property type="match status" value="1"/>
</dbReference>
<proteinExistence type="inferred from homology"/>
<keyword evidence="7" id="KW-1185">Reference proteome</keyword>
<dbReference type="Proteomes" id="UP000016088">
    <property type="component" value="Unassembled WGS sequence"/>
</dbReference>
<organism evidence="6 7">
    <name type="scientific">Schizosaccharomyces octosporus (strain yFS286)</name>
    <name type="common">Fission yeast</name>
    <name type="synonym">Octosporomyces octosporus</name>
    <dbReference type="NCBI Taxonomy" id="483514"/>
    <lineage>
        <taxon>Eukaryota</taxon>
        <taxon>Fungi</taxon>
        <taxon>Dikarya</taxon>
        <taxon>Ascomycota</taxon>
        <taxon>Taphrinomycotina</taxon>
        <taxon>Schizosaccharomycetes</taxon>
        <taxon>Schizosaccharomycetales</taxon>
        <taxon>Schizosaccharomycetaceae</taxon>
        <taxon>Schizosaccharomyces</taxon>
    </lineage>
</organism>
<dbReference type="OMA" id="ARKYRQD"/>
<dbReference type="NCBIfam" id="TIGR01147">
    <property type="entry name" value="V_ATP_synt_G"/>
    <property type="match status" value="1"/>
</dbReference>
<keyword evidence="2 5" id="KW-0813">Transport</keyword>
<gene>
    <name evidence="6" type="ORF">SOCG_01100</name>
</gene>
<dbReference type="HOGENOM" id="CLU_125101_0_0_1"/>
<dbReference type="GO" id="GO:0000221">
    <property type="term" value="C:vacuolar proton-transporting V-type ATPase, V1 domain"/>
    <property type="evidence" value="ECO:0007669"/>
    <property type="project" value="TreeGrafter"/>
</dbReference>
<dbReference type="PANTHER" id="PTHR12713">
    <property type="entry name" value="VACUOLAR ATP SYNTHASE SUBUNIT G"/>
    <property type="match status" value="1"/>
</dbReference>
<dbReference type="InterPro" id="IPR005124">
    <property type="entry name" value="V-ATPase_G"/>
</dbReference>
<evidence type="ECO:0000256" key="5">
    <source>
        <dbReference type="RuleBase" id="RU364019"/>
    </source>
</evidence>
<dbReference type="VEuPathDB" id="FungiDB:SOCG_01100"/>
<comment type="function">
    <text evidence="5">Subunit of the V1 complex of vacuolar(H+)-ATPase (V-ATPase), a multisubunit enzyme composed of a peripheral complex (V1) that hydrolyzes ATP and a membrane integral complex (V0) that translocates protons. V-ATPase is responsible for acidifying and maintaining the pH of intracellular compartments and in some cell types, is targeted to the plasma membrane, where it is responsible for acidifying the extracellular environment.</text>
</comment>
<name>S9R4S1_SCHOY</name>
<dbReference type="AlphaFoldDB" id="S9R4S1"/>
<sequence length="108" mass="12171">MSTQTNSGIQQLLEAEKVARSIVDKARQHRVQRLKDARQEAKAEIDEYAASKEKEFKDAEAKASGIYSQTEEQTKKQVEKDFESIKKDAKENSDKVINAILAIACDVK</sequence>
<dbReference type="Gene3D" id="1.20.5.2950">
    <property type="match status" value="1"/>
</dbReference>
<protein>
    <recommendedName>
        <fullName evidence="5">V-type proton ATPase subunit G</fullName>
    </recommendedName>
</protein>
<keyword evidence="4 5" id="KW-0406">Ion transport</keyword>
<keyword evidence="3 5" id="KW-0375">Hydrogen ion transport</keyword>
<dbReference type="FunFam" id="1.20.5.2950:FF:000001">
    <property type="entry name" value="V-type proton ATPase subunit G"/>
    <property type="match status" value="1"/>
</dbReference>
<evidence type="ECO:0000313" key="7">
    <source>
        <dbReference type="Proteomes" id="UP000016088"/>
    </source>
</evidence>
<accession>S9R4S1</accession>
<evidence type="ECO:0000256" key="1">
    <source>
        <dbReference type="ARBA" id="ARBA00010066"/>
    </source>
</evidence>
<dbReference type="OrthoDB" id="250802at2759"/>
<comment type="similarity">
    <text evidence="1 5">Belongs to the V-ATPase G subunit family.</text>
</comment>
<dbReference type="PANTHER" id="PTHR12713:SF11">
    <property type="entry name" value="V-TYPE PROTON ATPASE SUBUNIT G"/>
    <property type="match status" value="1"/>
</dbReference>
<dbReference type="GO" id="GO:0046961">
    <property type="term" value="F:proton-transporting ATPase activity, rotational mechanism"/>
    <property type="evidence" value="ECO:0007669"/>
    <property type="project" value="InterPro"/>
</dbReference>
<evidence type="ECO:0000256" key="2">
    <source>
        <dbReference type="ARBA" id="ARBA00022448"/>
    </source>
</evidence>
<dbReference type="Pfam" id="PF03179">
    <property type="entry name" value="V-ATPase_G"/>
    <property type="match status" value="1"/>
</dbReference>
<evidence type="ECO:0000256" key="4">
    <source>
        <dbReference type="ARBA" id="ARBA00023065"/>
    </source>
</evidence>
<evidence type="ECO:0000313" key="6">
    <source>
        <dbReference type="EMBL" id="EPX73350.1"/>
    </source>
</evidence>
<dbReference type="GeneID" id="25030084"/>